<evidence type="ECO:0008006" key="5">
    <source>
        <dbReference type="Google" id="ProtNLM"/>
    </source>
</evidence>
<protein>
    <recommendedName>
        <fullName evidence="5">Enoyl-CoA hydratase/isomerase family protein</fullName>
    </recommendedName>
</protein>
<dbReference type="PANTHER" id="PTHR42964:SF1">
    <property type="entry name" value="POLYKETIDE BIOSYNTHESIS ENOYL-COA HYDRATASE PKSH-RELATED"/>
    <property type="match status" value="1"/>
</dbReference>
<dbReference type="InterPro" id="IPR029045">
    <property type="entry name" value="ClpP/crotonase-like_dom_sf"/>
</dbReference>
<sequence>MIVPDRHKPIRSELRGAVMDVVIDSATDLITVDAMRLLIEAFEAATIENALLLVIRSAGDEFTLGRDQNERVEGLSRDSSLRMILTANDALRGFPGISICAVRGRAFGFGAGLAVQSDLTIAEESASFAFDEVLHGLAPLIVAEYLPRYVGHKPAADLIFTGRSLSAEEALRVQLISRVVADGRLDEHTTELCDHLMSLERGALRLMKRYLLDVGANTLDNPRDSAVTRLDAWLTAGRPDRPGSAGTQGLPLPRPGASFSDANQT</sequence>
<keyword evidence="4" id="KW-1185">Reference proteome</keyword>
<feature type="region of interest" description="Disordered" evidence="2">
    <location>
        <begin position="237"/>
        <end position="265"/>
    </location>
</feature>
<gene>
    <name evidence="3" type="ORF">GCM10011588_26550</name>
</gene>
<reference evidence="3" key="1">
    <citation type="journal article" date="2014" name="Int. J. Syst. Evol. Microbiol.">
        <title>Complete genome sequence of Corynebacterium casei LMG S-19264T (=DSM 44701T), isolated from a smear-ripened cheese.</title>
        <authorList>
            <consortium name="US DOE Joint Genome Institute (JGI-PGF)"/>
            <person name="Walter F."/>
            <person name="Albersmeier A."/>
            <person name="Kalinowski J."/>
            <person name="Ruckert C."/>
        </authorList>
    </citation>
    <scope>NUCLEOTIDE SEQUENCE</scope>
    <source>
        <strain evidence="3">CGMCC 4.3508</strain>
    </source>
</reference>
<dbReference type="Pfam" id="PF00378">
    <property type="entry name" value="ECH_1"/>
    <property type="match status" value="1"/>
</dbReference>
<evidence type="ECO:0000313" key="4">
    <source>
        <dbReference type="Proteomes" id="UP000638263"/>
    </source>
</evidence>
<dbReference type="PANTHER" id="PTHR42964">
    <property type="entry name" value="ENOYL-COA HYDRATASE"/>
    <property type="match status" value="1"/>
</dbReference>
<dbReference type="Proteomes" id="UP000638263">
    <property type="component" value="Unassembled WGS sequence"/>
</dbReference>
<accession>A0A917RJB2</accession>
<reference evidence="3" key="2">
    <citation type="submission" date="2020-09" db="EMBL/GenBank/DDBJ databases">
        <authorList>
            <person name="Sun Q."/>
            <person name="Zhou Y."/>
        </authorList>
    </citation>
    <scope>NUCLEOTIDE SEQUENCE</scope>
    <source>
        <strain evidence="3">CGMCC 4.3508</strain>
    </source>
</reference>
<dbReference type="CDD" id="cd06558">
    <property type="entry name" value="crotonase-like"/>
    <property type="match status" value="1"/>
</dbReference>
<comment type="caution">
    <text evidence="3">The sequence shown here is derived from an EMBL/GenBank/DDBJ whole genome shotgun (WGS) entry which is preliminary data.</text>
</comment>
<dbReference type="InterPro" id="IPR001753">
    <property type="entry name" value="Enoyl-CoA_hydra/iso"/>
</dbReference>
<dbReference type="EMBL" id="BMMH01000004">
    <property type="protein sequence ID" value="GGL10739.1"/>
    <property type="molecule type" value="Genomic_DNA"/>
</dbReference>
<organism evidence="3 4">
    <name type="scientific">Nocardia jinanensis</name>
    <dbReference type="NCBI Taxonomy" id="382504"/>
    <lineage>
        <taxon>Bacteria</taxon>
        <taxon>Bacillati</taxon>
        <taxon>Actinomycetota</taxon>
        <taxon>Actinomycetes</taxon>
        <taxon>Mycobacteriales</taxon>
        <taxon>Nocardiaceae</taxon>
        <taxon>Nocardia</taxon>
    </lineage>
</organism>
<evidence type="ECO:0000256" key="2">
    <source>
        <dbReference type="SAM" id="MobiDB-lite"/>
    </source>
</evidence>
<dbReference type="GO" id="GO:0003824">
    <property type="term" value="F:catalytic activity"/>
    <property type="evidence" value="ECO:0007669"/>
    <property type="project" value="UniProtKB-ARBA"/>
</dbReference>
<proteinExistence type="inferred from homology"/>
<evidence type="ECO:0000313" key="3">
    <source>
        <dbReference type="EMBL" id="GGL10739.1"/>
    </source>
</evidence>
<dbReference type="AlphaFoldDB" id="A0A917RJB2"/>
<evidence type="ECO:0000256" key="1">
    <source>
        <dbReference type="ARBA" id="ARBA00005254"/>
    </source>
</evidence>
<dbReference type="InterPro" id="IPR051683">
    <property type="entry name" value="Enoyl-CoA_Hydratase/Isomerase"/>
</dbReference>
<dbReference type="Gene3D" id="3.90.226.10">
    <property type="entry name" value="2-enoyl-CoA Hydratase, Chain A, domain 1"/>
    <property type="match status" value="1"/>
</dbReference>
<name>A0A917RJB2_9NOCA</name>
<comment type="similarity">
    <text evidence="1">Belongs to the enoyl-CoA hydratase/isomerase family.</text>
</comment>
<dbReference type="SUPFAM" id="SSF52096">
    <property type="entry name" value="ClpP/crotonase"/>
    <property type="match status" value="1"/>
</dbReference>